<dbReference type="InterPro" id="IPR003691">
    <property type="entry name" value="FluC"/>
</dbReference>
<dbReference type="PROSITE" id="PS51257">
    <property type="entry name" value="PROKAR_LIPOPROTEIN"/>
    <property type="match status" value="1"/>
</dbReference>
<reference evidence="10 11" key="1">
    <citation type="submission" date="2017-10" db="EMBL/GenBank/DDBJ databases">
        <title>Novel microbial diversity and functional potential in the marine mammal oral microbiome.</title>
        <authorList>
            <person name="Dudek N.K."/>
            <person name="Sun C.L."/>
            <person name="Burstein D."/>
            <person name="Kantor R.S."/>
            <person name="Aliaga Goltsman D.S."/>
            <person name="Bik E.M."/>
            <person name="Thomas B.C."/>
            <person name="Banfield J.F."/>
            <person name="Relman D.A."/>
        </authorList>
    </citation>
    <scope>NUCLEOTIDE SEQUENCE [LARGE SCALE GENOMIC DNA]</scope>
    <source>
        <strain evidence="10">DOLZORAL124_49_17</strain>
    </source>
</reference>
<gene>
    <name evidence="9 10" type="primary">crcB</name>
    <name evidence="9" type="synonym">fluC</name>
    <name evidence="10" type="ORF">CSB45_04030</name>
</gene>
<evidence type="ECO:0000256" key="3">
    <source>
        <dbReference type="ARBA" id="ARBA00022692"/>
    </source>
</evidence>
<keyword evidence="9" id="KW-0406">Ion transport</keyword>
<dbReference type="Proteomes" id="UP000229740">
    <property type="component" value="Unassembled WGS sequence"/>
</dbReference>
<comment type="function">
    <text evidence="9">Fluoride-specific ion channel. Important for reducing fluoride concentration in the cell, thus reducing its toxicity.</text>
</comment>
<evidence type="ECO:0000313" key="11">
    <source>
        <dbReference type="Proteomes" id="UP000229740"/>
    </source>
</evidence>
<keyword evidence="2 9" id="KW-1003">Cell membrane</keyword>
<dbReference type="GO" id="GO:0062054">
    <property type="term" value="F:fluoride channel activity"/>
    <property type="evidence" value="ECO:0007669"/>
    <property type="project" value="UniProtKB-UniRule"/>
</dbReference>
<proteinExistence type="inferred from homology"/>
<evidence type="ECO:0000256" key="2">
    <source>
        <dbReference type="ARBA" id="ARBA00022475"/>
    </source>
</evidence>
<keyword evidence="9" id="KW-0813">Transport</keyword>
<dbReference type="HAMAP" id="MF_00454">
    <property type="entry name" value="FluC"/>
    <property type="match status" value="1"/>
</dbReference>
<protein>
    <recommendedName>
        <fullName evidence="9">Fluoride-specific ion channel FluC</fullName>
    </recommendedName>
</protein>
<comment type="similarity">
    <text evidence="7 9">Belongs to the fluoride channel Fluc/FEX (TC 1.A.43) family.</text>
</comment>
<dbReference type="EMBL" id="PDPS01000023">
    <property type="protein sequence ID" value="PID58244.1"/>
    <property type="molecule type" value="Genomic_DNA"/>
</dbReference>
<feature type="transmembrane region" description="Helical" evidence="9">
    <location>
        <begin position="39"/>
        <end position="56"/>
    </location>
</feature>
<dbReference type="NCBIfam" id="TIGR00494">
    <property type="entry name" value="crcB"/>
    <property type="match status" value="1"/>
</dbReference>
<dbReference type="PANTHER" id="PTHR28259">
    <property type="entry name" value="FLUORIDE EXPORT PROTEIN 1-RELATED"/>
    <property type="match status" value="1"/>
</dbReference>
<dbReference type="GO" id="GO:0140114">
    <property type="term" value="P:cellular detoxification of fluoride"/>
    <property type="evidence" value="ECO:0007669"/>
    <property type="project" value="UniProtKB-UniRule"/>
</dbReference>
<keyword evidence="9" id="KW-0479">Metal-binding</keyword>
<evidence type="ECO:0000256" key="1">
    <source>
        <dbReference type="ARBA" id="ARBA00004651"/>
    </source>
</evidence>
<evidence type="ECO:0000256" key="6">
    <source>
        <dbReference type="ARBA" id="ARBA00023303"/>
    </source>
</evidence>
<sequence>MLKILCIGSGGFIGASCRYFVSAFIQRIPGFSCLSCGTFVVNMLGCFLIGFLSGLAESRQIFSPEFRLFLFIGFLGSFTTFSTFNYEVFLFVQGGQFFTGALVISLQVFVGLGLVWAGNLLACLI</sequence>
<dbReference type="GO" id="GO:0046872">
    <property type="term" value="F:metal ion binding"/>
    <property type="evidence" value="ECO:0007669"/>
    <property type="project" value="UniProtKB-KW"/>
</dbReference>
<evidence type="ECO:0000256" key="8">
    <source>
        <dbReference type="ARBA" id="ARBA00035585"/>
    </source>
</evidence>
<keyword evidence="5 9" id="KW-0472">Membrane</keyword>
<keyword evidence="4 9" id="KW-1133">Transmembrane helix</keyword>
<keyword evidence="9" id="KW-0915">Sodium</keyword>
<name>A0A2G6E880_9BACT</name>
<feature type="transmembrane region" description="Helical" evidence="9">
    <location>
        <begin position="98"/>
        <end position="124"/>
    </location>
</feature>
<comment type="caution">
    <text evidence="10">The sequence shown here is derived from an EMBL/GenBank/DDBJ whole genome shotgun (WGS) entry which is preliminary data.</text>
</comment>
<keyword evidence="3 9" id="KW-0812">Transmembrane</keyword>
<evidence type="ECO:0000256" key="9">
    <source>
        <dbReference type="HAMAP-Rule" id="MF_00454"/>
    </source>
</evidence>
<comment type="catalytic activity">
    <reaction evidence="8">
        <text>fluoride(in) = fluoride(out)</text>
        <dbReference type="Rhea" id="RHEA:76159"/>
        <dbReference type="ChEBI" id="CHEBI:17051"/>
    </reaction>
    <physiologicalReaction direction="left-to-right" evidence="8">
        <dbReference type="Rhea" id="RHEA:76160"/>
    </physiologicalReaction>
</comment>
<evidence type="ECO:0000313" key="10">
    <source>
        <dbReference type="EMBL" id="PID58244.1"/>
    </source>
</evidence>
<evidence type="ECO:0000256" key="4">
    <source>
        <dbReference type="ARBA" id="ARBA00022989"/>
    </source>
</evidence>
<dbReference type="PANTHER" id="PTHR28259:SF1">
    <property type="entry name" value="FLUORIDE EXPORT PROTEIN 1-RELATED"/>
    <property type="match status" value="1"/>
</dbReference>
<keyword evidence="6 9" id="KW-0407">Ion channel</keyword>
<evidence type="ECO:0000256" key="7">
    <source>
        <dbReference type="ARBA" id="ARBA00035120"/>
    </source>
</evidence>
<comment type="activity regulation">
    <text evidence="9">Na(+) is not transported, but it plays an essential structural role and its presence is essential for fluoride channel function.</text>
</comment>
<dbReference type="AlphaFoldDB" id="A0A2G6E880"/>
<feature type="binding site" evidence="9">
    <location>
        <position position="76"/>
    </location>
    <ligand>
        <name>Na(+)</name>
        <dbReference type="ChEBI" id="CHEBI:29101"/>
        <note>structural</note>
    </ligand>
</feature>
<evidence type="ECO:0000256" key="5">
    <source>
        <dbReference type="ARBA" id="ARBA00023136"/>
    </source>
</evidence>
<dbReference type="Pfam" id="PF02537">
    <property type="entry name" value="CRCB"/>
    <property type="match status" value="1"/>
</dbReference>
<comment type="subcellular location">
    <subcellularLocation>
        <location evidence="1 9">Cell membrane</location>
        <topology evidence="1 9">Multi-pass membrane protein</topology>
    </subcellularLocation>
</comment>
<feature type="binding site" evidence="9">
    <location>
        <position position="79"/>
    </location>
    <ligand>
        <name>Na(+)</name>
        <dbReference type="ChEBI" id="CHEBI:29101"/>
        <note>structural</note>
    </ligand>
</feature>
<feature type="transmembrane region" description="Helical" evidence="9">
    <location>
        <begin position="68"/>
        <end position="86"/>
    </location>
</feature>
<accession>A0A2G6E880</accession>
<organism evidence="10 11">
    <name type="scientific">candidate division KSB3 bacterium</name>
    <dbReference type="NCBI Taxonomy" id="2044937"/>
    <lineage>
        <taxon>Bacteria</taxon>
        <taxon>candidate division KSB3</taxon>
    </lineage>
</organism>
<dbReference type="GO" id="GO:0005886">
    <property type="term" value="C:plasma membrane"/>
    <property type="evidence" value="ECO:0007669"/>
    <property type="project" value="UniProtKB-SubCell"/>
</dbReference>